<dbReference type="PANTHER" id="PTHR30629:SF2">
    <property type="entry name" value="PROPHAGE INTEGRASE INTS-RELATED"/>
    <property type="match status" value="1"/>
</dbReference>
<reference evidence="7" key="1">
    <citation type="submission" date="2015-03" db="EMBL/GenBank/DDBJ databases">
        <title>Draft genome sequence of a novel methanotroph (Sn10-6) isolated from flooded ricefield rhizosphere in India.</title>
        <authorList>
            <person name="Pandit P.S."/>
            <person name="Pore S.D."/>
            <person name="Arora P."/>
            <person name="Kapse N.G."/>
            <person name="Dhakephalkar P.K."/>
            <person name="Rahalkar M.C."/>
        </authorList>
    </citation>
    <scope>NUCLEOTIDE SEQUENCE [LARGE SCALE GENOMIC DNA]</scope>
    <source>
        <strain evidence="7">Sn10-6</strain>
    </source>
</reference>
<gene>
    <name evidence="6" type="ORF">VZ94_04180</name>
</gene>
<dbReference type="GO" id="GO:0015074">
    <property type="term" value="P:DNA integration"/>
    <property type="evidence" value="ECO:0007669"/>
    <property type="project" value="UniProtKB-KW"/>
</dbReference>
<organism evidence="6 7">
    <name type="scientific">Methylocucumis oryzae</name>
    <dbReference type="NCBI Taxonomy" id="1632867"/>
    <lineage>
        <taxon>Bacteria</taxon>
        <taxon>Pseudomonadati</taxon>
        <taxon>Pseudomonadota</taxon>
        <taxon>Gammaproteobacteria</taxon>
        <taxon>Methylococcales</taxon>
        <taxon>Methylococcaceae</taxon>
        <taxon>Methylocucumis</taxon>
    </lineage>
</organism>
<dbReference type="GO" id="GO:0006310">
    <property type="term" value="P:DNA recombination"/>
    <property type="evidence" value="ECO:0007669"/>
    <property type="project" value="UniProtKB-KW"/>
</dbReference>
<dbReference type="EMBL" id="LAJX01000029">
    <property type="protein sequence ID" value="KJV07552.1"/>
    <property type="molecule type" value="Genomic_DNA"/>
</dbReference>
<dbReference type="Pfam" id="PF00589">
    <property type="entry name" value="Phage_integrase"/>
    <property type="match status" value="1"/>
</dbReference>
<dbReference type="InterPro" id="IPR002104">
    <property type="entry name" value="Integrase_catalytic"/>
</dbReference>
<dbReference type="InterPro" id="IPR011010">
    <property type="entry name" value="DNA_brk_join_enz"/>
</dbReference>
<evidence type="ECO:0000256" key="4">
    <source>
        <dbReference type="ARBA" id="ARBA00023172"/>
    </source>
</evidence>
<dbReference type="Gene3D" id="1.10.443.10">
    <property type="entry name" value="Intergrase catalytic core"/>
    <property type="match status" value="1"/>
</dbReference>
<evidence type="ECO:0000313" key="7">
    <source>
        <dbReference type="Proteomes" id="UP000033684"/>
    </source>
</evidence>
<dbReference type="InterPro" id="IPR050808">
    <property type="entry name" value="Phage_Integrase"/>
</dbReference>
<dbReference type="OrthoDB" id="9795573at2"/>
<name>A0A0F3ILN0_9GAMM</name>
<dbReference type="Pfam" id="PF22022">
    <property type="entry name" value="Phage_int_M"/>
    <property type="match status" value="1"/>
</dbReference>
<comment type="caution">
    <text evidence="6">The sequence shown here is derived from an EMBL/GenBank/DDBJ whole genome shotgun (WGS) entry which is preliminary data.</text>
</comment>
<keyword evidence="4" id="KW-0233">DNA recombination</keyword>
<evidence type="ECO:0000259" key="5">
    <source>
        <dbReference type="PROSITE" id="PS51898"/>
    </source>
</evidence>
<dbReference type="Gene3D" id="1.10.150.130">
    <property type="match status" value="1"/>
</dbReference>
<dbReference type="AlphaFoldDB" id="A0A0F3ILN0"/>
<dbReference type="InterPro" id="IPR010998">
    <property type="entry name" value="Integrase_recombinase_N"/>
</dbReference>
<dbReference type="Pfam" id="PF13356">
    <property type="entry name" value="Arm-DNA-bind_3"/>
    <property type="match status" value="1"/>
</dbReference>
<dbReference type="PROSITE" id="PS51898">
    <property type="entry name" value="TYR_RECOMBINASE"/>
    <property type="match status" value="1"/>
</dbReference>
<dbReference type="InterPro" id="IPR038488">
    <property type="entry name" value="Integrase_DNA-bd_sf"/>
</dbReference>
<keyword evidence="3" id="KW-0238">DNA-binding</keyword>
<dbReference type="RefSeq" id="WP_045778281.1">
    <property type="nucleotide sequence ID" value="NZ_LAJX01000029.1"/>
</dbReference>
<dbReference type="PANTHER" id="PTHR30629">
    <property type="entry name" value="PROPHAGE INTEGRASE"/>
    <property type="match status" value="1"/>
</dbReference>
<proteinExistence type="inferred from homology"/>
<dbReference type="PATRIC" id="fig|1632867.3.peg.3560"/>
<dbReference type="InterPro" id="IPR053876">
    <property type="entry name" value="Phage_int_M"/>
</dbReference>
<evidence type="ECO:0000256" key="1">
    <source>
        <dbReference type="ARBA" id="ARBA00008857"/>
    </source>
</evidence>
<feature type="domain" description="Tyr recombinase" evidence="5">
    <location>
        <begin position="216"/>
        <end position="410"/>
    </location>
</feature>
<sequence length="435" mass="49751">MAINRIKALKFKNLKPTEKEQLIPDGGNLYIRVRPVNQGGSISFRFFYRFEGKQKWLTLKADNLPAARAERDSYTQMLKEGIDPNLEAKLKIERAKQQQLAEQEAITKLAARVTVRDLFVRWRDTDLLKRKDVKEIIRMFEKDVLPVLGGLFVEDVRKGHITQVIDLLKQRDAVHSARNILKLMRQMFRFAVDRDIIEFDPTASLSVVRLTTAPTERDRTLSETEIRALARQMPDANFMQSTECAVWIALSTMCRIGELSKAQWCDVNFEAKTWTIPESNSKNGKAHTIYLSDFALEQFKRLATTRQTDTWIFPNRDNSSHVCDKSIGIQIRGRQTATILSGRSKDSQALVLTGGKWTSHDLRRTGATLMGDLGISPDVIEKCLNHTEENKVKRIYQRQELKAEQAEAWKKLGDRLNLLVNMDGSNVVLLHNKAG</sequence>
<protein>
    <submittedName>
        <fullName evidence="6">Integrase</fullName>
    </submittedName>
</protein>
<dbReference type="InterPro" id="IPR025166">
    <property type="entry name" value="Integrase_DNA_bind_dom"/>
</dbReference>
<reference evidence="6 7" key="2">
    <citation type="journal article" date="2016" name="Microb. Ecol.">
        <title>Genome Characteristics of a Novel Type I Methanotroph (Sn10-6) Isolated from a Flooded Indian Rice Field.</title>
        <authorList>
            <person name="Rahalkar M.C."/>
            <person name="Pandit P.S."/>
            <person name="Dhakephalkar P.K."/>
            <person name="Pore S."/>
            <person name="Arora P."/>
            <person name="Kapse N."/>
        </authorList>
    </citation>
    <scope>NUCLEOTIDE SEQUENCE [LARGE SCALE GENOMIC DNA]</scope>
    <source>
        <strain evidence="6 7">Sn10-6</strain>
    </source>
</reference>
<dbReference type="InterPro" id="IPR013762">
    <property type="entry name" value="Integrase-like_cat_sf"/>
</dbReference>
<comment type="similarity">
    <text evidence="1">Belongs to the 'phage' integrase family.</text>
</comment>
<dbReference type="CDD" id="cd00801">
    <property type="entry name" value="INT_P4_C"/>
    <property type="match status" value="1"/>
</dbReference>
<dbReference type="GO" id="GO:0003677">
    <property type="term" value="F:DNA binding"/>
    <property type="evidence" value="ECO:0007669"/>
    <property type="project" value="UniProtKB-KW"/>
</dbReference>
<evidence type="ECO:0000256" key="3">
    <source>
        <dbReference type="ARBA" id="ARBA00023125"/>
    </source>
</evidence>
<evidence type="ECO:0000313" key="6">
    <source>
        <dbReference type="EMBL" id="KJV07552.1"/>
    </source>
</evidence>
<keyword evidence="2" id="KW-0229">DNA integration</keyword>
<dbReference type="Gene3D" id="3.30.160.390">
    <property type="entry name" value="Integrase, DNA-binding domain"/>
    <property type="match status" value="1"/>
</dbReference>
<dbReference type="Proteomes" id="UP000033684">
    <property type="component" value="Unassembled WGS sequence"/>
</dbReference>
<keyword evidence="7" id="KW-1185">Reference proteome</keyword>
<dbReference type="SUPFAM" id="SSF56349">
    <property type="entry name" value="DNA breaking-rejoining enzymes"/>
    <property type="match status" value="1"/>
</dbReference>
<evidence type="ECO:0000256" key="2">
    <source>
        <dbReference type="ARBA" id="ARBA00022908"/>
    </source>
</evidence>
<accession>A0A0F3ILN0</accession>